<keyword evidence="2" id="KW-1185">Reference proteome</keyword>
<evidence type="ECO:0000313" key="1">
    <source>
        <dbReference type="EMBL" id="CAH1390249.1"/>
    </source>
</evidence>
<proteinExistence type="predicted"/>
<dbReference type="AlphaFoldDB" id="A0A9P0DYA2"/>
<organism evidence="1 2">
    <name type="scientific">Nezara viridula</name>
    <name type="common">Southern green stink bug</name>
    <name type="synonym">Cimex viridulus</name>
    <dbReference type="NCBI Taxonomy" id="85310"/>
    <lineage>
        <taxon>Eukaryota</taxon>
        <taxon>Metazoa</taxon>
        <taxon>Ecdysozoa</taxon>
        <taxon>Arthropoda</taxon>
        <taxon>Hexapoda</taxon>
        <taxon>Insecta</taxon>
        <taxon>Pterygota</taxon>
        <taxon>Neoptera</taxon>
        <taxon>Paraneoptera</taxon>
        <taxon>Hemiptera</taxon>
        <taxon>Heteroptera</taxon>
        <taxon>Panheteroptera</taxon>
        <taxon>Pentatomomorpha</taxon>
        <taxon>Pentatomoidea</taxon>
        <taxon>Pentatomidae</taxon>
        <taxon>Pentatominae</taxon>
        <taxon>Nezara</taxon>
    </lineage>
</organism>
<sequence>MTVWELKATMSRFRLDHGTGHSWTRQRWARKQQKDDRTAGESRWRAWNGKKMRSDGHAFSLISISGGLKFSPEFPKREATYPQLVLHFIRLAVGSSMQIAMAVDFQIRSYPKASLYILHSSHQCGKHNQR</sequence>
<name>A0A9P0DYA2_NEZVI</name>
<accession>A0A9P0DYA2</accession>
<dbReference type="Proteomes" id="UP001152798">
    <property type="component" value="Chromosome 1"/>
</dbReference>
<evidence type="ECO:0000313" key="2">
    <source>
        <dbReference type="Proteomes" id="UP001152798"/>
    </source>
</evidence>
<reference evidence="1" key="1">
    <citation type="submission" date="2022-01" db="EMBL/GenBank/DDBJ databases">
        <authorList>
            <person name="King R."/>
        </authorList>
    </citation>
    <scope>NUCLEOTIDE SEQUENCE</scope>
</reference>
<dbReference type="EMBL" id="OV725077">
    <property type="protein sequence ID" value="CAH1390249.1"/>
    <property type="molecule type" value="Genomic_DNA"/>
</dbReference>
<protein>
    <submittedName>
        <fullName evidence="1">Uncharacterized protein</fullName>
    </submittedName>
</protein>
<gene>
    <name evidence="1" type="ORF">NEZAVI_LOCUS1481</name>
</gene>